<dbReference type="SUPFAM" id="SSF49464">
    <property type="entry name" value="Carboxypeptidase regulatory domain-like"/>
    <property type="match status" value="1"/>
</dbReference>
<proteinExistence type="predicted"/>
<accession>A0A428JBZ1</accession>
<dbReference type="InterPro" id="IPR008969">
    <property type="entry name" value="CarboxyPept-like_regulatory"/>
</dbReference>
<sequence>MMPRNSQYHVMSTADCGQIPKLPSTNTLGKPHLVSGFIHHKTERIADAQIQLTGSDIIVHSDLYGRYQINAPSNGILVVTTLSYNCKQVLVPEHDTLNIELMESM</sequence>
<gene>
    <name evidence="1" type="ORF">EI290_16795</name>
</gene>
<reference evidence="1 2" key="1">
    <citation type="submission" date="2018-12" db="EMBL/GenBank/DDBJ databases">
        <authorList>
            <person name="Feng G."/>
            <person name="Zhu H."/>
        </authorList>
    </citation>
    <scope>NUCLEOTIDE SEQUENCE [LARGE SCALE GENOMIC DNA]</scope>
    <source>
        <strain evidence="1 2">9PBR-2</strain>
    </source>
</reference>
<keyword evidence="2" id="KW-1185">Reference proteome</keyword>
<name>A0A428JBZ1_9BACT</name>
<organism evidence="1 2">
    <name type="scientific">Hymenobacter metallilatus</name>
    <dbReference type="NCBI Taxonomy" id="2493666"/>
    <lineage>
        <taxon>Bacteria</taxon>
        <taxon>Pseudomonadati</taxon>
        <taxon>Bacteroidota</taxon>
        <taxon>Cytophagia</taxon>
        <taxon>Cytophagales</taxon>
        <taxon>Hymenobacteraceae</taxon>
        <taxon>Hymenobacter</taxon>
    </lineage>
</organism>
<dbReference type="AlphaFoldDB" id="A0A428JBZ1"/>
<evidence type="ECO:0008006" key="3">
    <source>
        <dbReference type="Google" id="ProtNLM"/>
    </source>
</evidence>
<dbReference type="EMBL" id="RWIS01000012">
    <property type="protein sequence ID" value="RSK29530.1"/>
    <property type="molecule type" value="Genomic_DNA"/>
</dbReference>
<dbReference type="Proteomes" id="UP000280066">
    <property type="component" value="Unassembled WGS sequence"/>
</dbReference>
<dbReference type="OrthoDB" id="9899309at2"/>
<evidence type="ECO:0000313" key="1">
    <source>
        <dbReference type="EMBL" id="RSK29530.1"/>
    </source>
</evidence>
<comment type="caution">
    <text evidence="1">The sequence shown here is derived from an EMBL/GenBank/DDBJ whole genome shotgun (WGS) entry which is preliminary data.</text>
</comment>
<protein>
    <recommendedName>
        <fullName evidence="3">Carboxypeptidase-like regulatory domain-containing protein</fullName>
    </recommendedName>
</protein>
<dbReference type="RefSeq" id="WP_125432754.1">
    <property type="nucleotide sequence ID" value="NZ_RWIS01000012.1"/>
</dbReference>
<evidence type="ECO:0000313" key="2">
    <source>
        <dbReference type="Proteomes" id="UP000280066"/>
    </source>
</evidence>